<sequence>MAANETQRSILNSFTIRKLAVRFPSAADYYNTRTYFLNTHTRHIIIILIYTNRTPLSSFSFFSFFFLSLFFLLLFQLLLSTTITILVAS</sequence>
<keyword evidence="1" id="KW-1133">Transmembrane helix</keyword>
<keyword evidence="3" id="KW-1185">Reference proteome</keyword>
<dbReference type="Proteomes" id="UP000242180">
    <property type="component" value="Unassembled WGS sequence"/>
</dbReference>
<keyword evidence="1" id="KW-0472">Membrane</keyword>
<name>A0A1X2H3T3_SYNRA</name>
<comment type="caution">
    <text evidence="2">The sequence shown here is derived from an EMBL/GenBank/DDBJ whole genome shotgun (WGS) entry which is preliminary data.</text>
</comment>
<feature type="transmembrane region" description="Helical" evidence="1">
    <location>
        <begin position="61"/>
        <end position="88"/>
    </location>
</feature>
<organism evidence="2 3">
    <name type="scientific">Syncephalastrum racemosum</name>
    <name type="common">Filamentous fungus</name>
    <dbReference type="NCBI Taxonomy" id="13706"/>
    <lineage>
        <taxon>Eukaryota</taxon>
        <taxon>Fungi</taxon>
        <taxon>Fungi incertae sedis</taxon>
        <taxon>Mucoromycota</taxon>
        <taxon>Mucoromycotina</taxon>
        <taxon>Mucoromycetes</taxon>
        <taxon>Mucorales</taxon>
        <taxon>Syncephalastraceae</taxon>
        <taxon>Syncephalastrum</taxon>
    </lineage>
</organism>
<dbReference type="InParanoid" id="A0A1X2H3T3"/>
<feature type="non-terminal residue" evidence="2">
    <location>
        <position position="89"/>
    </location>
</feature>
<accession>A0A1X2H3T3</accession>
<dbReference type="EMBL" id="MCGN01000009">
    <property type="protein sequence ID" value="ORY93053.1"/>
    <property type="molecule type" value="Genomic_DNA"/>
</dbReference>
<evidence type="ECO:0000313" key="2">
    <source>
        <dbReference type="EMBL" id="ORY93053.1"/>
    </source>
</evidence>
<gene>
    <name evidence="2" type="ORF">BCR43DRAFT_496261</name>
</gene>
<reference evidence="2 3" key="1">
    <citation type="submission" date="2016-07" db="EMBL/GenBank/DDBJ databases">
        <title>Pervasive Adenine N6-methylation of Active Genes in Fungi.</title>
        <authorList>
            <consortium name="DOE Joint Genome Institute"/>
            <person name="Mondo S.J."/>
            <person name="Dannebaum R.O."/>
            <person name="Kuo R.C."/>
            <person name="Labutti K."/>
            <person name="Haridas S."/>
            <person name="Kuo A."/>
            <person name="Salamov A."/>
            <person name="Ahrendt S.R."/>
            <person name="Lipzen A."/>
            <person name="Sullivan W."/>
            <person name="Andreopoulos W.B."/>
            <person name="Clum A."/>
            <person name="Lindquist E."/>
            <person name="Daum C."/>
            <person name="Ramamoorthy G.K."/>
            <person name="Gryganskyi A."/>
            <person name="Culley D."/>
            <person name="Magnuson J.K."/>
            <person name="James T.Y."/>
            <person name="O'Malley M.A."/>
            <person name="Stajich J.E."/>
            <person name="Spatafora J.W."/>
            <person name="Visel A."/>
            <person name="Grigoriev I.V."/>
        </authorList>
    </citation>
    <scope>NUCLEOTIDE SEQUENCE [LARGE SCALE GENOMIC DNA]</scope>
    <source>
        <strain evidence="2 3">NRRL 2496</strain>
    </source>
</reference>
<proteinExistence type="predicted"/>
<evidence type="ECO:0000256" key="1">
    <source>
        <dbReference type="SAM" id="Phobius"/>
    </source>
</evidence>
<keyword evidence="1" id="KW-0812">Transmembrane</keyword>
<dbReference type="AlphaFoldDB" id="A0A1X2H3T3"/>
<protein>
    <submittedName>
        <fullName evidence="2">Uncharacterized protein</fullName>
    </submittedName>
</protein>
<evidence type="ECO:0000313" key="3">
    <source>
        <dbReference type="Proteomes" id="UP000242180"/>
    </source>
</evidence>